<dbReference type="Pfam" id="PF23030">
    <property type="entry name" value="SCAF11-like_C"/>
    <property type="match status" value="1"/>
</dbReference>
<feature type="region of interest" description="Disordered" evidence="5">
    <location>
        <begin position="301"/>
        <end position="356"/>
    </location>
</feature>
<feature type="compositionally biased region" description="Polar residues" evidence="5">
    <location>
        <begin position="1532"/>
        <end position="1543"/>
    </location>
</feature>
<dbReference type="InterPro" id="IPR011011">
    <property type="entry name" value="Znf_FYVE_PHD"/>
</dbReference>
<dbReference type="InterPro" id="IPR001841">
    <property type="entry name" value="Znf_RING"/>
</dbReference>
<feature type="compositionally biased region" description="Acidic residues" evidence="5">
    <location>
        <begin position="108"/>
        <end position="120"/>
    </location>
</feature>
<feature type="compositionally biased region" description="Low complexity" evidence="5">
    <location>
        <begin position="95"/>
        <end position="107"/>
    </location>
</feature>
<keyword evidence="2 4" id="KW-0863">Zinc-finger</keyword>
<feature type="compositionally biased region" description="Low complexity" evidence="5">
    <location>
        <begin position="1124"/>
        <end position="1134"/>
    </location>
</feature>
<feature type="compositionally biased region" description="Polar residues" evidence="5">
    <location>
        <begin position="1690"/>
        <end position="1699"/>
    </location>
</feature>
<keyword evidence="1" id="KW-0479">Metal-binding</keyword>
<evidence type="ECO:0008006" key="9">
    <source>
        <dbReference type="Google" id="ProtNLM"/>
    </source>
</evidence>
<evidence type="ECO:0000313" key="8">
    <source>
        <dbReference type="EMBL" id="JAV52438.1"/>
    </source>
</evidence>
<feature type="compositionally biased region" description="Basic residues" evidence="5">
    <location>
        <begin position="1795"/>
        <end position="1812"/>
    </location>
</feature>
<evidence type="ECO:0000256" key="3">
    <source>
        <dbReference type="ARBA" id="ARBA00022833"/>
    </source>
</evidence>
<proteinExistence type="predicted"/>
<dbReference type="GO" id="GO:0008270">
    <property type="term" value="F:zinc ion binding"/>
    <property type="evidence" value="ECO:0007669"/>
    <property type="project" value="UniProtKB-KW"/>
</dbReference>
<feature type="compositionally biased region" description="Polar residues" evidence="5">
    <location>
        <begin position="1759"/>
        <end position="1792"/>
    </location>
</feature>
<dbReference type="CDD" id="cd15536">
    <property type="entry name" value="PHD_PHRF1"/>
    <property type="match status" value="1"/>
</dbReference>
<dbReference type="InterPro" id="IPR019787">
    <property type="entry name" value="Znf_PHD-finger"/>
</dbReference>
<dbReference type="EMBL" id="GEZM01101621">
    <property type="protein sequence ID" value="JAV52438.1"/>
    <property type="molecule type" value="Transcribed_RNA"/>
</dbReference>
<feature type="region of interest" description="Disordered" evidence="5">
    <location>
        <begin position="908"/>
        <end position="1323"/>
    </location>
</feature>
<feature type="compositionally biased region" description="Basic residues" evidence="5">
    <location>
        <begin position="1153"/>
        <end position="1199"/>
    </location>
</feature>
<feature type="region of interest" description="Disordered" evidence="5">
    <location>
        <begin position="1471"/>
        <end position="1590"/>
    </location>
</feature>
<feature type="compositionally biased region" description="Pro residues" evidence="5">
    <location>
        <begin position="1498"/>
        <end position="1510"/>
    </location>
</feature>
<evidence type="ECO:0000256" key="2">
    <source>
        <dbReference type="ARBA" id="ARBA00022771"/>
    </source>
</evidence>
<feature type="compositionally biased region" description="Basic and acidic residues" evidence="5">
    <location>
        <begin position="705"/>
        <end position="716"/>
    </location>
</feature>
<accession>A0A1Y1JW55</accession>
<feature type="domain" description="RING-type" evidence="7">
    <location>
        <begin position="125"/>
        <end position="166"/>
    </location>
</feature>
<dbReference type="PROSITE" id="PS01359">
    <property type="entry name" value="ZF_PHD_1"/>
    <property type="match status" value="1"/>
</dbReference>
<feature type="compositionally biased region" description="Polar residues" evidence="5">
    <location>
        <begin position="1"/>
        <end position="12"/>
    </location>
</feature>
<evidence type="ECO:0000256" key="5">
    <source>
        <dbReference type="SAM" id="MobiDB-lite"/>
    </source>
</evidence>
<dbReference type="Pfam" id="PF00628">
    <property type="entry name" value="PHD"/>
    <property type="match status" value="1"/>
</dbReference>
<feature type="domain" description="PHD-type" evidence="6">
    <location>
        <begin position="205"/>
        <end position="255"/>
    </location>
</feature>
<name>A0A1Y1JW55_PHOPY</name>
<feature type="compositionally biased region" description="Basic and acidic residues" evidence="5">
    <location>
        <begin position="911"/>
        <end position="929"/>
    </location>
</feature>
<dbReference type="Pfam" id="PF13639">
    <property type="entry name" value="zf-RING_2"/>
    <property type="match status" value="1"/>
</dbReference>
<dbReference type="Gene3D" id="3.30.40.10">
    <property type="entry name" value="Zinc/RING finger domain, C3HC4 (zinc finger)"/>
    <property type="match status" value="2"/>
</dbReference>
<feature type="compositionally biased region" description="Low complexity" evidence="5">
    <location>
        <begin position="565"/>
        <end position="579"/>
    </location>
</feature>
<feature type="compositionally biased region" description="Low complexity" evidence="5">
    <location>
        <begin position="1099"/>
        <end position="1112"/>
    </location>
</feature>
<feature type="compositionally biased region" description="Polar residues" evidence="5">
    <location>
        <begin position="580"/>
        <end position="609"/>
    </location>
</feature>
<dbReference type="InterPro" id="IPR057031">
    <property type="entry name" value="SFR19-like_C"/>
</dbReference>
<feature type="compositionally biased region" description="Basic and acidic residues" evidence="5">
    <location>
        <begin position="818"/>
        <end position="834"/>
    </location>
</feature>
<feature type="compositionally biased region" description="Basic and acidic residues" evidence="5">
    <location>
        <begin position="1071"/>
        <end position="1098"/>
    </location>
</feature>
<feature type="compositionally biased region" description="Basic residues" evidence="5">
    <location>
        <begin position="1286"/>
        <end position="1299"/>
    </location>
</feature>
<dbReference type="InterPro" id="IPR013083">
    <property type="entry name" value="Znf_RING/FYVE/PHD"/>
</dbReference>
<feature type="region of interest" description="Disordered" evidence="5">
    <location>
        <begin position="1"/>
        <end position="121"/>
    </location>
</feature>
<feature type="region of interest" description="Disordered" evidence="5">
    <location>
        <begin position="545"/>
        <end position="794"/>
    </location>
</feature>
<dbReference type="InterPro" id="IPR001965">
    <property type="entry name" value="Znf_PHD"/>
</dbReference>
<feature type="compositionally biased region" description="Basic and acidic residues" evidence="5">
    <location>
        <begin position="624"/>
        <end position="646"/>
    </location>
</feature>
<feature type="compositionally biased region" description="Basic and acidic residues" evidence="5">
    <location>
        <begin position="1014"/>
        <end position="1046"/>
    </location>
</feature>
<feature type="compositionally biased region" description="Basic and acidic residues" evidence="5">
    <location>
        <begin position="965"/>
        <end position="977"/>
    </location>
</feature>
<dbReference type="SMART" id="SM00184">
    <property type="entry name" value="RING"/>
    <property type="match status" value="2"/>
</dbReference>
<feature type="region of interest" description="Disordered" evidence="5">
    <location>
        <begin position="1690"/>
        <end position="1813"/>
    </location>
</feature>
<feature type="compositionally biased region" description="Polar residues" evidence="5">
    <location>
        <begin position="1917"/>
        <end position="1946"/>
    </location>
</feature>
<feature type="compositionally biased region" description="Acidic residues" evidence="5">
    <location>
        <begin position="718"/>
        <end position="727"/>
    </location>
</feature>
<keyword evidence="3" id="KW-0862">Zinc</keyword>
<evidence type="ECO:0000259" key="7">
    <source>
        <dbReference type="PROSITE" id="PS50089"/>
    </source>
</evidence>
<evidence type="ECO:0000256" key="1">
    <source>
        <dbReference type="ARBA" id="ARBA00022723"/>
    </source>
</evidence>
<feature type="region of interest" description="Disordered" evidence="5">
    <location>
        <begin position="817"/>
        <end position="859"/>
    </location>
</feature>
<dbReference type="PROSITE" id="PS50089">
    <property type="entry name" value="ZF_RING_2"/>
    <property type="match status" value="2"/>
</dbReference>
<dbReference type="CDD" id="cd16635">
    <property type="entry name" value="mRING-HC-C3HC3D_PHRF1"/>
    <property type="match status" value="1"/>
</dbReference>
<evidence type="ECO:0000256" key="4">
    <source>
        <dbReference type="PROSITE-ProRule" id="PRU00175"/>
    </source>
</evidence>
<dbReference type="PANTHER" id="PTHR12618">
    <property type="entry name" value="PHD AND RING FINGER DOMAIN-CONTAINING PROTEIN 1"/>
    <property type="match status" value="1"/>
</dbReference>
<feature type="compositionally biased region" description="Basic and acidic residues" evidence="5">
    <location>
        <begin position="984"/>
        <end position="994"/>
    </location>
</feature>
<feature type="compositionally biased region" description="Basic and acidic residues" evidence="5">
    <location>
        <begin position="1485"/>
        <end position="1494"/>
    </location>
</feature>
<dbReference type="PROSITE" id="PS00518">
    <property type="entry name" value="ZF_RING_1"/>
    <property type="match status" value="1"/>
</dbReference>
<dbReference type="SMART" id="SM00249">
    <property type="entry name" value="PHD"/>
    <property type="match status" value="1"/>
</dbReference>
<reference evidence="8" key="1">
    <citation type="journal article" date="2016" name="Sci. Rep.">
        <title>Molecular characterization of firefly nuptial gifts: a multi-omics approach sheds light on postcopulatory sexual selection.</title>
        <authorList>
            <person name="Al-Wathiqui N."/>
            <person name="Fallon T.R."/>
            <person name="South A."/>
            <person name="Weng J.K."/>
            <person name="Lewis S.M."/>
        </authorList>
    </citation>
    <scope>NUCLEOTIDE SEQUENCE</scope>
</reference>
<protein>
    <recommendedName>
        <fullName evidence="9">PHD and RING finger domain-containing protein 1</fullName>
    </recommendedName>
</protein>
<evidence type="ECO:0000259" key="6">
    <source>
        <dbReference type="PROSITE" id="PS50016"/>
    </source>
</evidence>
<feature type="compositionally biased region" description="Low complexity" evidence="5">
    <location>
        <begin position="1561"/>
        <end position="1572"/>
    </location>
</feature>
<feature type="compositionally biased region" description="Basic and acidic residues" evidence="5">
    <location>
        <begin position="1200"/>
        <end position="1214"/>
    </location>
</feature>
<feature type="compositionally biased region" description="Polar residues" evidence="5">
    <location>
        <begin position="749"/>
        <end position="776"/>
    </location>
</feature>
<dbReference type="SUPFAM" id="SSF57903">
    <property type="entry name" value="FYVE/PHD zinc finger"/>
    <property type="match status" value="1"/>
</dbReference>
<feature type="domain" description="RING-type" evidence="7">
    <location>
        <begin position="208"/>
        <end position="253"/>
    </location>
</feature>
<feature type="compositionally biased region" description="Acidic residues" evidence="5">
    <location>
        <begin position="647"/>
        <end position="660"/>
    </location>
</feature>
<dbReference type="InterPro" id="IPR047157">
    <property type="entry name" value="PHRF1/Atg35"/>
</dbReference>
<feature type="compositionally biased region" description="Acidic residues" evidence="5">
    <location>
        <begin position="1474"/>
        <end position="1484"/>
    </location>
</feature>
<feature type="compositionally biased region" description="Basic residues" evidence="5">
    <location>
        <begin position="1215"/>
        <end position="1226"/>
    </location>
</feature>
<feature type="compositionally biased region" description="Acidic residues" evidence="5">
    <location>
        <begin position="694"/>
        <end position="704"/>
    </location>
</feature>
<dbReference type="PANTHER" id="PTHR12618:SF20">
    <property type="entry name" value="PHD AND RING FINGER DOMAIN-CONTAINING PROTEIN 1"/>
    <property type="match status" value="1"/>
</dbReference>
<feature type="compositionally biased region" description="Basic residues" evidence="5">
    <location>
        <begin position="337"/>
        <end position="356"/>
    </location>
</feature>
<feature type="region of interest" description="Disordered" evidence="5">
    <location>
        <begin position="1914"/>
        <end position="1946"/>
    </location>
</feature>
<feature type="compositionally biased region" description="Basic residues" evidence="5">
    <location>
        <begin position="1061"/>
        <end position="1070"/>
    </location>
</feature>
<dbReference type="PROSITE" id="PS50016">
    <property type="entry name" value="ZF_PHD_2"/>
    <property type="match status" value="1"/>
</dbReference>
<dbReference type="InterPro" id="IPR019786">
    <property type="entry name" value="Zinc_finger_PHD-type_CS"/>
</dbReference>
<organism evidence="8">
    <name type="scientific">Photinus pyralis</name>
    <name type="common">Common eastern firefly</name>
    <name type="synonym">Lampyris pyralis</name>
    <dbReference type="NCBI Taxonomy" id="7054"/>
    <lineage>
        <taxon>Eukaryota</taxon>
        <taxon>Metazoa</taxon>
        <taxon>Ecdysozoa</taxon>
        <taxon>Arthropoda</taxon>
        <taxon>Hexapoda</taxon>
        <taxon>Insecta</taxon>
        <taxon>Pterygota</taxon>
        <taxon>Neoptera</taxon>
        <taxon>Endopterygota</taxon>
        <taxon>Coleoptera</taxon>
        <taxon>Polyphaga</taxon>
        <taxon>Elateriformia</taxon>
        <taxon>Elateroidea</taxon>
        <taxon>Lampyridae</taxon>
        <taxon>Lampyrinae</taxon>
        <taxon>Photinus</taxon>
    </lineage>
</organism>
<dbReference type="InterPro" id="IPR017907">
    <property type="entry name" value="Znf_RING_CS"/>
</dbReference>
<feature type="compositionally biased region" description="Acidic residues" evidence="5">
    <location>
        <begin position="930"/>
        <end position="950"/>
    </location>
</feature>
<dbReference type="SUPFAM" id="SSF57850">
    <property type="entry name" value="RING/U-box"/>
    <property type="match status" value="1"/>
</dbReference>
<sequence>MTSDSENPNSSARQKRLIVYEDSSSDSSIGNPPRKRKTLYLQESDSESDSDSSNGSDNEEGVDQASESSNSEIVRRVKKKAKIESDNDSSESDQENSPKPSSSQNIQIDEESSSSDSGDDQTEKCPICLASFKNQEVGSPEACDHSFCSECIQEWAKSVNTCPVDRKKFDLIIVRSSYTGKYIKSVDIPEPNGIVADIYEPELDLTPCEICGSSLQEDRLLLCDGCDLAYHLECLDPPLTEVPEGEWFCPSCRRTTNVVEIVNLSFYLGDEETDAVVNTNQRHGAPRLPRTRQNERIRTRIVTQRHNNETSDELVESNAEGPARPSRPRSNAVTSTTRRKKPIKRKKKCKKSKKQPRYKIMYDIDEVTGEKIAIKQRVHKYRKKKRRKAKRKVRRVIVPKSVKNRLARQLGIRPPKKAGQSLPEMKVQINSGDIGHRRTQAGIPTLHLFGQRDELDYFSGSDSGGEGAGINIIVGRRPNRSDSSMLRRAARNKAALLPHSSPGTSIDILGSILDTQTKLHARNSKISVRSDGSLKIDIDKKTPARETSITIKDQKVKIRQTPMEPSTSSSGGPSKDYSSNQYNGGASFQSHENNLPTSTVEHAGSSTSNHFRDDDSNEIPQDYSLHRYEGCNKKEFKSKDSDKWSDDENDQSDSELDIYSDIETVSTSKIEEPEIKFPSPPPLQMANVTHAGDDDNESDNDLVIDTEKSDPEKYDPEAAFESDEDTKEEAVTSTSESATMAKRIDFTPRQWNSEIQSETVQSSNQHECPPVSNNDYHQNDYGREEVDELEDDCPNFNIYSSESISLAKQNDFNILVANKEDDSQVEDGKEARDEREDEDEKAAEDSSKKREEIANVPLPSEPVRIEKLKKNKMFSSGLYSDSEDEAVIKFTPQEPFGIGDIRNMTEDISEEERSYTPCLDEKEPGKEGLEGLDTEMISDDDKNDFEESQEQELKTISDGDALEINAKESELDFTRPEECEEGEIVDKTKNKPTEDTINMSEEVASPAHSPPNDNNKENEETYKEPVFKKLSKNNKDRNYRDKDNKVRSKSKEKREKASKEKKGKGKRKEKRKEIARYDVRSVVEAKPKRDKFGRDPTRRPSYSSSKSTSPPRRFGRDEFRKSPSRSSRSMSPRGFPREELHRRSPSYSSRSKSPIRKSPSKTRKSKTPERMRKRRRSFSRSVSRGRKRARSKPRKRRLSIAREMRQPERKTPDRSKRKGKKQKSRSRSPQVPRQRNWQRQARGWTPSLSRSRSPEHRHLTPSWTPPRIMNPVRPQNLTVILPNVSNKKRKEKRKDRPKKGKESSEKQKRRRRNRSPVPSKEVFASGNNILVSVSFNKDIEEGRRRNVTQELTTKRLRKDKEKQVKRVRRSMKNTSHIKPVAIIDLERSPFREITPQNDVIVLTDSENADTDDIIGIQTSHRRESSEQTTTAERISNNNYINSMGPKTPPEPQVKFTFTSKQSQLRAITNPLHEAEEEEIDPQEELENRLNEVMHKGPNTPPEPPNSPPSSPDAYDPFDPTKSRTPTPEPTEVNVQSNTNQSMEDTQEDLADQSSVIDITDKASPSAVVASKSHTPPIPTPDIQPADSQSSVRAITPDTNIGSSPERPIGVVINQLVQPLPSIFPNASKSASSTVYSSGSTSLITSTPVSSNLSVSRNNLNSSVITASTVTSSVSQRIGLPTAAKLSPINKVSPTKQSAKMTVKLLPTKSATKQASTKGGWKSKSKSNENNDANLDFESPYSPGSSDYEDLFEPPPEMTNMKSTKTAQSKNTKSPAKNQNTFDTLFGSSPVYTNKNKNKTKAKVKKPNQHSKGTRQVGVKLDEDNLKILDELPNSAVEMQVKDKFLKKLNRQERVVEEVKFVLKPHYNKKRLTKEEYKDILRRAVPKICHNKTGEINPKRIQRLVEAYIKKVRHNKKVTSSSSVNPQKPTTNAQKTEVVSNWLSKLS</sequence>
<feature type="compositionally biased region" description="Basic and acidic residues" evidence="5">
    <location>
        <begin position="843"/>
        <end position="853"/>
    </location>
</feature>